<reference evidence="5 6" key="1">
    <citation type="submission" date="2018-10" db="EMBL/GenBank/DDBJ databases">
        <title>Comparative functional genomics of the obligate endosymbiont Buchnera aphidicola.</title>
        <authorList>
            <person name="Chong R.A."/>
        </authorList>
    </citation>
    <scope>NUCLEOTIDE SEQUENCE [LARGE SCALE GENOMIC DNA]</scope>
    <source>
        <strain evidence="5 6">Tma</strain>
    </source>
</reference>
<name>A0A4D6YDP9_9GAMM</name>
<dbReference type="GO" id="GO:0008198">
    <property type="term" value="F:ferrous iron binding"/>
    <property type="evidence" value="ECO:0007669"/>
    <property type="project" value="TreeGrafter"/>
</dbReference>
<comment type="similarity">
    <text evidence="1 4">Belongs to the frataxin family.</text>
</comment>
<dbReference type="SMART" id="SM01219">
    <property type="entry name" value="Frataxin_Cyay"/>
    <property type="match status" value="1"/>
</dbReference>
<dbReference type="PANTHER" id="PTHR16821">
    <property type="entry name" value="FRATAXIN"/>
    <property type="match status" value="1"/>
</dbReference>
<dbReference type="HAMAP" id="MF_00142">
    <property type="entry name" value="CyaY"/>
    <property type="match status" value="1"/>
</dbReference>
<evidence type="ECO:0000256" key="4">
    <source>
        <dbReference type="HAMAP-Rule" id="MF_00142"/>
    </source>
</evidence>
<dbReference type="Gene3D" id="3.30.920.10">
    <property type="entry name" value="Frataxin/CyaY"/>
    <property type="match status" value="1"/>
</dbReference>
<dbReference type="Proteomes" id="UP000298603">
    <property type="component" value="Chromosome"/>
</dbReference>
<dbReference type="PROSITE" id="PS01344">
    <property type="entry name" value="FRATAXIN_1"/>
    <property type="match status" value="1"/>
</dbReference>
<dbReference type="AlphaFoldDB" id="A0A4D6YDP9"/>
<dbReference type="GO" id="GO:0005829">
    <property type="term" value="C:cytosol"/>
    <property type="evidence" value="ECO:0007669"/>
    <property type="project" value="TreeGrafter"/>
</dbReference>
<dbReference type="OrthoDB" id="285675at2"/>
<dbReference type="InterPro" id="IPR036524">
    <property type="entry name" value="Frataxin/CyaY_sf"/>
</dbReference>
<evidence type="ECO:0000256" key="2">
    <source>
        <dbReference type="ARBA" id="ARBA00022723"/>
    </source>
</evidence>
<dbReference type="InterPro" id="IPR002908">
    <property type="entry name" value="Frataxin/CyaY"/>
</dbReference>
<accession>A0A4D6YDP9</accession>
<dbReference type="NCBIfam" id="TIGR03421">
    <property type="entry name" value="FeS_CyaY"/>
    <property type="match status" value="1"/>
</dbReference>
<dbReference type="GO" id="GO:0008199">
    <property type="term" value="F:ferric iron binding"/>
    <property type="evidence" value="ECO:0007669"/>
    <property type="project" value="InterPro"/>
</dbReference>
<proteinExistence type="inferred from homology"/>
<dbReference type="InterPro" id="IPR047584">
    <property type="entry name" value="CyaY"/>
</dbReference>
<dbReference type="PROSITE" id="PS50810">
    <property type="entry name" value="FRATAXIN_2"/>
    <property type="match status" value="1"/>
</dbReference>
<organism evidence="5 6">
    <name type="scientific">Buchnera aphidicola</name>
    <name type="common">Therioaphis trifolii</name>
    <dbReference type="NCBI Taxonomy" id="1241884"/>
    <lineage>
        <taxon>Bacteria</taxon>
        <taxon>Pseudomonadati</taxon>
        <taxon>Pseudomonadota</taxon>
        <taxon>Gammaproteobacteria</taxon>
        <taxon>Enterobacterales</taxon>
        <taxon>Erwiniaceae</taxon>
        <taxon>Buchnera</taxon>
    </lineage>
</organism>
<dbReference type="GO" id="GO:0016226">
    <property type="term" value="P:iron-sulfur cluster assembly"/>
    <property type="evidence" value="ECO:0007669"/>
    <property type="project" value="UniProtKB-UniRule"/>
</dbReference>
<dbReference type="Pfam" id="PF01491">
    <property type="entry name" value="Frataxin_Cyay"/>
    <property type="match status" value="1"/>
</dbReference>
<sequence length="112" mass="13718">MKINQSNFNIIYNKILFNIENYLDNFNSKNDIDYENNYQMMIISFSKTNKIIISKQESLKQIWLATRDNGYHFNYQNSNWICNRSKRNFWSILEESFYLQGKEKVNFKKFLK</sequence>
<dbReference type="InterPro" id="IPR020895">
    <property type="entry name" value="Frataxin_CS"/>
</dbReference>
<dbReference type="RefSeq" id="WP_158349694.1">
    <property type="nucleotide sequence ID" value="NZ_CP032996.1"/>
</dbReference>
<evidence type="ECO:0000313" key="6">
    <source>
        <dbReference type="Proteomes" id="UP000298603"/>
    </source>
</evidence>
<keyword evidence="6" id="KW-1185">Reference proteome</keyword>
<evidence type="ECO:0000256" key="3">
    <source>
        <dbReference type="ARBA" id="ARBA00023004"/>
    </source>
</evidence>
<dbReference type="PANTHER" id="PTHR16821:SF2">
    <property type="entry name" value="FRATAXIN, MITOCHONDRIAL"/>
    <property type="match status" value="1"/>
</dbReference>
<gene>
    <name evidence="4 5" type="primary">cyaY</name>
    <name evidence="5" type="ORF">D9V81_02065</name>
</gene>
<evidence type="ECO:0000313" key="5">
    <source>
        <dbReference type="EMBL" id="QCI27379.1"/>
    </source>
</evidence>
<evidence type="ECO:0000256" key="1">
    <source>
        <dbReference type="ARBA" id="ARBA00008183"/>
    </source>
</evidence>
<dbReference type="SUPFAM" id="SSF55387">
    <property type="entry name" value="Frataxin/Nqo15-like"/>
    <property type="match status" value="1"/>
</dbReference>
<protein>
    <recommendedName>
        <fullName evidence="4">Iron-sulfur cluster assembly protein CyaY</fullName>
    </recommendedName>
</protein>
<comment type="function">
    <text evidence="4">Involved in iron-sulfur (Fe-S) cluster assembly. May act as a regulator of Fe-S biogenesis.</text>
</comment>
<keyword evidence="2 4" id="KW-0479">Metal-binding</keyword>
<keyword evidence="3 4" id="KW-0408">Iron</keyword>
<dbReference type="EMBL" id="CP032996">
    <property type="protein sequence ID" value="QCI27379.1"/>
    <property type="molecule type" value="Genomic_DNA"/>
</dbReference>